<keyword evidence="3" id="KW-1185">Reference proteome</keyword>
<dbReference type="Proteomes" id="UP000697995">
    <property type="component" value="Unassembled WGS sequence"/>
</dbReference>
<protein>
    <recommendedName>
        <fullName evidence="4">PhnA-like protein</fullName>
    </recommendedName>
</protein>
<proteinExistence type="predicted"/>
<comment type="caution">
    <text evidence="2">The sequence shown here is derived from an EMBL/GenBank/DDBJ whole genome shotgun (WGS) entry which is preliminary data.</text>
</comment>
<feature type="transmembrane region" description="Helical" evidence="1">
    <location>
        <begin position="30"/>
        <end position="54"/>
    </location>
</feature>
<keyword evidence="1" id="KW-0472">Membrane</keyword>
<dbReference type="RefSeq" id="WP_133218363.1">
    <property type="nucleotide sequence ID" value="NZ_NRSG01000005.1"/>
</dbReference>
<sequence>MPSDTTGTVQATAALPTGGPALPSRISWGAVIAGSLIAAVIAATLNILGAAIGATTVDAVAQATPGAAHMGIGAAIWLVVANTLALAAGGYTAARLSGTADDTDGILHGLAVWAVAFLVSAVLIGNLLAGLASTATSAAGSVVGGAASAVSGVASQVVPDVSPTALVDRARDTLRGTGGDPQAMNTQQRSAEITSLLGRRIARGGFAGDERARLDALVAAEFGIPPAEASRRVQAMETEAQRTATEAAARARQAADAAARATSIGAFGTVAALLLGAIAAVLGARRATRDRVAFLAPGLVRRPA</sequence>
<organism evidence="2 3">
    <name type="scientific">Paracraurococcus ruber</name>
    <dbReference type="NCBI Taxonomy" id="77675"/>
    <lineage>
        <taxon>Bacteria</taxon>
        <taxon>Pseudomonadati</taxon>
        <taxon>Pseudomonadota</taxon>
        <taxon>Alphaproteobacteria</taxon>
        <taxon>Acetobacterales</taxon>
        <taxon>Roseomonadaceae</taxon>
        <taxon>Paracraurococcus</taxon>
    </lineage>
</organism>
<reference evidence="2 3" key="1">
    <citation type="journal article" date="2020" name="Microorganisms">
        <title>Osmotic Adaptation and Compatible Solute Biosynthesis of Phototrophic Bacteria as Revealed from Genome Analyses.</title>
        <authorList>
            <person name="Imhoff J.F."/>
            <person name="Rahn T."/>
            <person name="Kunzel S."/>
            <person name="Keller A."/>
            <person name="Neulinger S.C."/>
        </authorList>
    </citation>
    <scope>NUCLEOTIDE SEQUENCE [LARGE SCALE GENOMIC DNA]</scope>
    <source>
        <strain evidence="2 3">DSM 15382</strain>
    </source>
</reference>
<accession>A0ABS1CSC3</accession>
<keyword evidence="1" id="KW-1133">Transmembrane helix</keyword>
<evidence type="ECO:0000313" key="2">
    <source>
        <dbReference type="EMBL" id="MBK1656897.1"/>
    </source>
</evidence>
<name>A0ABS1CSC3_9PROT</name>
<feature type="transmembrane region" description="Helical" evidence="1">
    <location>
        <begin position="106"/>
        <end position="129"/>
    </location>
</feature>
<evidence type="ECO:0000256" key="1">
    <source>
        <dbReference type="SAM" id="Phobius"/>
    </source>
</evidence>
<evidence type="ECO:0008006" key="4">
    <source>
        <dbReference type="Google" id="ProtNLM"/>
    </source>
</evidence>
<evidence type="ECO:0000313" key="3">
    <source>
        <dbReference type="Proteomes" id="UP000697995"/>
    </source>
</evidence>
<keyword evidence="1" id="KW-0812">Transmembrane</keyword>
<dbReference type="EMBL" id="NRSG01000005">
    <property type="protein sequence ID" value="MBK1656897.1"/>
    <property type="molecule type" value="Genomic_DNA"/>
</dbReference>
<feature type="transmembrane region" description="Helical" evidence="1">
    <location>
        <begin position="264"/>
        <end position="284"/>
    </location>
</feature>
<gene>
    <name evidence="2" type="ORF">CKO45_01485</name>
</gene>
<feature type="transmembrane region" description="Helical" evidence="1">
    <location>
        <begin position="74"/>
        <end position="94"/>
    </location>
</feature>